<name>A0A0N8PNS2_9BACL</name>
<evidence type="ECO:0000313" key="2">
    <source>
        <dbReference type="Proteomes" id="UP000050482"/>
    </source>
</evidence>
<evidence type="ECO:0000313" key="1">
    <source>
        <dbReference type="EMBL" id="KPV42317.1"/>
    </source>
</evidence>
<sequence>MVDEGLICHSSLWRPLKIGGDFLLSNQLLNNGRCAEVYEWGEDHVLKVFHQEFAADAVFEFQNSQAMKNIHDRHQRQSRF</sequence>
<accession>A0A0N8PNS2</accession>
<comment type="caution">
    <text evidence="1">The sequence shown here is derived from an EMBL/GenBank/DDBJ whole genome shotgun (WGS) entry which is preliminary data.</text>
</comment>
<organism evidence="1 2">
    <name type="scientific">Alicyclobacillus ferrooxydans</name>
    <dbReference type="NCBI Taxonomy" id="471514"/>
    <lineage>
        <taxon>Bacteria</taxon>
        <taxon>Bacillati</taxon>
        <taxon>Bacillota</taxon>
        <taxon>Bacilli</taxon>
        <taxon>Bacillales</taxon>
        <taxon>Alicyclobacillaceae</taxon>
        <taxon>Alicyclobacillus</taxon>
    </lineage>
</organism>
<dbReference type="Proteomes" id="UP000050482">
    <property type="component" value="Unassembled WGS sequence"/>
</dbReference>
<protein>
    <submittedName>
        <fullName evidence="1">Uncharacterized protein</fullName>
    </submittedName>
</protein>
<dbReference type="STRING" id="471514.AN477_18645"/>
<dbReference type="AlphaFoldDB" id="A0A0N8PNS2"/>
<dbReference type="EMBL" id="LJCO01000079">
    <property type="protein sequence ID" value="KPV42317.1"/>
    <property type="molecule type" value="Genomic_DNA"/>
</dbReference>
<gene>
    <name evidence="1" type="ORF">AN477_18645</name>
</gene>
<reference evidence="1 2" key="1">
    <citation type="submission" date="2015-09" db="EMBL/GenBank/DDBJ databases">
        <title>Draft genome sequence of Alicyclobacillus ferrooxydans DSM 22381.</title>
        <authorList>
            <person name="Hemp J."/>
        </authorList>
    </citation>
    <scope>NUCLEOTIDE SEQUENCE [LARGE SCALE GENOMIC DNA]</scope>
    <source>
        <strain evidence="1 2">TC-34</strain>
    </source>
</reference>
<keyword evidence="2" id="KW-1185">Reference proteome</keyword>
<dbReference type="PATRIC" id="fig|471514.4.peg.4656"/>
<proteinExistence type="predicted"/>